<evidence type="ECO:0000313" key="10">
    <source>
        <dbReference type="EMBL" id="SCU64418.1"/>
    </source>
</evidence>
<dbReference type="GeneID" id="92382582"/>
<dbReference type="Proteomes" id="UP000195570">
    <property type="component" value="Unassembled WGS sequence"/>
</dbReference>
<dbReference type="Pfam" id="PF00069">
    <property type="entry name" value="Pkinase"/>
    <property type="match status" value="1"/>
</dbReference>
<feature type="compositionally biased region" description="Basic and acidic residues" evidence="7">
    <location>
        <begin position="386"/>
        <end position="407"/>
    </location>
</feature>
<name>A0A1G4HYN7_TRYEQ</name>
<keyword evidence="5 6" id="KW-0067">ATP-binding</keyword>
<reference evidence="10" key="1">
    <citation type="submission" date="2016-09" db="EMBL/GenBank/DDBJ databases">
        <authorList>
            <person name="Hebert L."/>
            <person name="Moumen B."/>
        </authorList>
    </citation>
    <scope>NUCLEOTIDE SEQUENCE [LARGE SCALE GENOMIC DNA]</scope>
    <source>
        <strain evidence="10">OVI</strain>
    </source>
</reference>
<feature type="region of interest" description="Disordered" evidence="7">
    <location>
        <begin position="27"/>
        <end position="69"/>
    </location>
</feature>
<keyword evidence="8" id="KW-0812">Transmembrane</keyword>
<dbReference type="GO" id="GO:0004672">
    <property type="term" value="F:protein kinase activity"/>
    <property type="evidence" value="ECO:0007669"/>
    <property type="project" value="InterPro"/>
</dbReference>
<feature type="compositionally biased region" description="Polar residues" evidence="7">
    <location>
        <begin position="553"/>
        <end position="562"/>
    </location>
</feature>
<dbReference type="PANTHER" id="PTHR48016:SF56">
    <property type="entry name" value="MAPKK KINASE"/>
    <property type="match status" value="1"/>
</dbReference>
<evidence type="ECO:0000256" key="5">
    <source>
        <dbReference type="ARBA" id="ARBA00022840"/>
    </source>
</evidence>
<dbReference type="PROSITE" id="PS00109">
    <property type="entry name" value="PROTEIN_KINASE_TYR"/>
    <property type="match status" value="1"/>
</dbReference>
<evidence type="ECO:0000256" key="1">
    <source>
        <dbReference type="ARBA" id="ARBA00004167"/>
    </source>
</evidence>
<gene>
    <name evidence="10" type="ORF">TEOVI_000864800</name>
</gene>
<evidence type="ECO:0000256" key="8">
    <source>
        <dbReference type="SAM" id="Phobius"/>
    </source>
</evidence>
<keyword evidence="8" id="KW-0472">Membrane</keyword>
<dbReference type="InterPro" id="IPR050538">
    <property type="entry name" value="MAP_kinase_kinase_kinase"/>
</dbReference>
<evidence type="ECO:0000256" key="4">
    <source>
        <dbReference type="ARBA" id="ARBA00022777"/>
    </source>
</evidence>
<feature type="transmembrane region" description="Helical" evidence="8">
    <location>
        <begin position="257"/>
        <end position="279"/>
    </location>
</feature>
<feature type="compositionally biased region" description="Polar residues" evidence="7">
    <location>
        <begin position="36"/>
        <end position="45"/>
    </location>
</feature>
<keyword evidence="4 10" id="KW-0418">Kinase</keyword>
<evidence type="ECO:0000259" key="9">
    <source>
        <dbReference type="PROSITE" id="PS50011"/>
    </source>
</evidence>
<dbReference type="VEuPathDB" id="TriTrypDB:TEOVI_000864800"/>
<keyword evidence="3 6" id="KW-0547">Nucleotide-binding</keyword>
<dbReference type="GO" id="GO:0016020">
    <property type="term" value="C:membrane"/>
    <property type="evidence" value="ECO:0007669"/>
    <property type="project" value="UniProtKB-SubCell"/>
</dbReference>
<feature type="region of interest" description="Disordered" evidence="7">
    <location>
        <begin position="386"/>
        <end position="412"/>
    </location>
</feature>
<dbReference type="InterPro" id="IPR029787">
    <property type="entry name" value="Nucleotide_cyclase"/>
</dbReference>
<dbReference type="EMBL" id="CZPT02000058">
    <property type="protein sequence ID" value="SCU64418.1"/>
    <property type="molecule type" value="Genomic_DNA"/>
</dbReference>
<comment type="caution">
    <text evidence="10">The sequence shown here is derived from an EMBL/GenBank/DDBJ whole genome shotgun (WGS) entry which is preliminary data.</text>
</comment>
<keyword evidence="11" id="KW-1185">Reference proteome</keyword>
<dbReference type="Gene3D" id="3.30.70.1230">
    <property type="entry name" value="Nucleotide cyclase"/>
    <property type="match status" value="1"/>
</dbReference>
<dbReference type="InterPro" id="IPR017441">
    <property type="entry name" value="Protein_kinase_ATP_BS"/>
</dbReference>
<comment type="subcellular location">
    <subcellularLocation>
        <location evidence="1">Membrane</location>
        <topology evidence="1">Single-pass membrane protein</topology>
    </subcellularLocation>
</comment>
<feature type="domain" description="Protein kinase" evidence="9">
    <location>
        <begin position="1051"/>
        <end position="1343"/>
    </location>
</feature>
<dbReference type="Gene3D" id="1.10.510.10">
    <property type="entry name" value="Transferase(Phosphotransferase) domain 1"/>
    <property type="match status" value="1"/>
</dbReference>
<dbReference type="SUPFAM" id="SSF56112">
    <property type="entry name" value="Protein kinase-like (PK-like)"/>
    <property type="match status" value="1"/>
</dbReference>
<dbReference type="PROSITE" id="PS50011">
    <property type="entry name" value="PROTEIN_KINASE_DOM"/>
    <property type="match status" value="1"/>
</dbReference>
<dbReference type="SUPFAM" id="SSF55073">
    <property type="entry name" value="Nucleotide cyclase"/>
    <property type="match status" value="1"/>
</dbReference>
<organism evidence="10 11">
    <name type="scientific">Trypanosoma equiperdum</name>
    <dbReference type="NCBI Taxonomy" id="5694"/>
    <lineage>
        <taxon>Eukaryota</taxon>
        <taxon>Discoba</taxon>
        <taxon>Euglenozoa</taxon>
        <taxon>Kinetoplastea</taxon>
        <taxon>Metakinetoplastina</taxon>
        <taxon>Trypanosomatida</taxon>
        <taxon>Trypanosomatidae</taxon>
        <taxon>Trypanosoma</taxon>
    </lineage>
</organism>
<feature type="compositionally biased region" description="Polar residues" evidence="7">
    <location>
        <begin position="571"/>
        <end position="583"/>
    </location>
</feature>
<dbReference type="InterPro" id="IPR011009">
    <property type="entry name" value="Kinase-like_dom_sf"/>
</dbReference>
<dbReference type="InterPro" id="IPR008266">
    <property type="entry name" value="Tyr_kinase_AS"/>
</dbReference>
<evidence type="ECO:0000313" key="11">
    <source>
        <dbReference type="Proteomes" id="UP000195570"/>
    </source>
</evidence>
<dbReference type="PROSITE" id="PS00107">
    <property type="entry name" value="PROTEIN_KINASE_ATP"/>
    <property type="match status" value="1"/>
</dbReference>
<dbReference type="GO" id="GO:0005524">
    <property type="term" value="F:ATP binding"/>
    <property type="evidence" value="ECO:0007669"/>
    <property type="project" value="UniProtKB-UniRule"/>
</dbReference>
<accession>A0A1G4HYN7</accession>
<feature type="binding site" evidence="6">
    <location>
        <position position="1079"/>
    </location>
    <ligand>
        <name>ATP</name>
        <dbReference type="ChEBI" id="CHEBI:30616"/>
    </ligand>
</feature>
<evidence type="ECO:0000256" key="7">
    <source>
        <dbReference type="SAM" id="MobiDB-lite"/>
    </source>
</evidence>
<keyword evidence="2" id="KW-0808">Transferase</keyword>
<evidence type="ECO:0000256" key="2">
    <source>
        <dbReference type="ARBA" id="ARBA00022679"/>
    </source>
</evidence>
<evidence type="ECO:0000256" key="3">
    <source>
        <dbReference type="ARBA" id="ARBA00022741"/>
    </source>
</evidence>
<feature type="transmembrane region" description="Helical" evidence="8">
    <location>
        <begin position="321"/>
        <end position="344"/>
    </location>
</feature>
<protein>
    <submittedName>
        <fullName evidence="10">Protein kinase, putative</fullName>
    </submittedName>
</protein>
<dbReference type="RefSeq" id="XP_067076188.1">
    <property type="nucleotide sequence ID" value="XM_067220087.1"/>
</dbReference>
<evidence type="ECO:0000256" key="6">
    <source>
        <dbReference type="PROSITE-ProRule" id="PRU10141"/>
    </source>
</evidence>
<sequence>MCALRDIASTSPLGDAIRDRIKGGIIITTGEGAGSSPASTINSSPLGMGRGSDDSAHSPRSGNPLGWEGLEGQSLPFFGTRSRDGTDTCIHSHSYDQPHVCPISMERNLRPSSSVSWLCDETLSEGLAGSPKSSFSPLVASPRFVNLRDSVVAASPLDYSEEHSPRFASGPSERGGSFCSQFSDNIALGKQLQGALANPTLWCSKEESPRSTAASPHSPRVGCSGNCLESPDLKVASASQPGPAAPSHDPWKKALRCLTITATLQMLLFVVVFATHYFVTTWVLVQIQAKCTNSSLAPARCHTFIGDRRPHRLGFITTENFTVVGTLSGFVATALGVMILRYLLWHTLRSFSMGTVSLICRVAPLLQQDKDAIVYQLQVATSFSRKEASDAGNKERSETSQPNDKKTGYAPNRLCDHKGGSPICVLDSSCNIPKVNTSYENFHELAGPDFAGGRVPLRAVRSHEIIPVSSSPLLKNLDRSNKFSTPTAVRHNYWSVREVRASDSTSLSTQQSDACIDAFALPRPRELKVCCDVEGHPLKTNLHKHADPDKFDSATTNSSQEVTGRKEDTQESSSCKTKSDFSTSNSDQLLLETFGSKNAMLSNSGFLAQQVTFLVCRLFLPALDLEMEGVVTTKRLRAVQAMSQQFTEVVLRVAREEFGVPFDIRLDSVVVTFHTPSGPNSVNLVRPRDCAFRLVSELQKLESQWARTSSLPFVWGIAMHLSQLLVGVIRTPSGRTSSLYGEEVRLAYRVTELCRILDCPLLMLQPCYDVFRVCVTAVPVDVIHRRTCGGDVRIYLYDPKAPKERECVGSSREQYAPLMAAFGLMCEKRFSQASEQLEKVLELDHNAPRLHRLCKYLAQEHEGEKMNSSLSDITRYVREGPQWCAVDREAKKFIRKKIEKAGMSIDMNATSLSVSQYPFNDVVEPGCAQGISEEYRLLHRVANSCAMMDLSRFGQCECHVSPQYYAAPGSFQPNEIQSECALVTLRQNTLMNSSITRDVCIVTHQRSSSACGVMPECNYKSDRTIAVVAPPHGENTIQNGDCYNKAERLEFDIYGPVGAGSFGRVYRGLHPDGNIVAIKEYPVPSMDENNPEIQSTLSEIRMLSASHHKNIVRYVDRCFQNGCLYIITEFVSGGSLAALVETFHGLPCDIIRRYTGDILRGLQYLHDRQIVHRDISPNNVLVSIDGVCKLSDFGGAVECAMQPPTSEDNVTLTSDEKSPTRKRTMVLTTESDYCSTGSTTLKTCFGTPVCMSPEACMGVVDPRNDIWGLGITLCFCVACSYPWSQEDTADVRSFISKLRRGCISPEPPFDLMDVHFADFVRQCLKRDAKDRPSASELLFHDFMVN</sequence>
<keyword evidence="8" id="KW-1133">Transmembrane helix</keyword>
<dbReference type="InterPro" id="IPR000719">
    <property type="entry name" value="Prot_kinase_dom"/>
</dbReference>
<dbReference type="PANTHER" id="PTHR48016">
    <property type="entry name" value="MAP KINASE KINASE KINASE SSK2-RELATED-RELATED"/>
    <property type="match status" value="1"/>
</dbReference>
<feature type="region of interest" description="Disordered" evidence="7">
    <location>
        <begin position="542"/>
        <end position="583"/>
    </location>
</feature>
<proteinExistence type="predicted"/>